<dbReference type="AlphaFoldDB" id="A0A2A2LG12"/>
<evidence type="ECO:0000313" key="3">
    <source>
        <dbReference type="Proteomes" id="UP000218231"/>
    </source>
</evidence>
<feature type="region of interest" description="Disordered" evidence="1">
    <location>
        <begin position="118"/>
        <end position="191"/>
    </location>
</feature>
<keyword evidence="3" id="KW-1185">Reference proteome</keyword>
<protein>
    <submittedName>
        <fullName evidence="2">Uncharacterized protein</fullName>
    </submittedName>
</protein>
<dbReference type="Proteomes" id="UP000218231">
    <property type="component" value="Unassembled WGS sequence"/>
</dbReference>
<organism evidence="2 3">
    <name type="scientific">Diploscapter pachys</name>
    <dbReference type="NCBI Taxonomy" id="2018661"/>
    <lineage>
        <taxon>Eukaryota</taxon>
        <taxon>Metazoa</taxon>
        <taxon>Ecdysozoa</taxon>
        <taxon>Nematoda</taxon>
        <taxon>Chromadorea</taxon>
        <taxon>Rhabditida</taxon>
        <taxon>Rhabditina</taxon>
        <taxon>Rhabditomorpha</taxon>
        <taxon>Rhabditoidea</taxon>
        <taxon>Rhabditidae</taxon>
        <taxon>Diploscapter</taxon>
    </lineage>
</organism>
<comment type="caution">
    <text evidence="2">The sequence shown here is derived from an EMBL/GenBank/DDBJ whole genome shotgun (WGS) entry which is preliminary data.</text>
</comment>
<evidence type="ECO:0000313" key="2">
    <source>
        <dbReference type="EMBL" id="PAV85109.1"/>
    </source>
</evidence>
<accession>A0A2A2LG12</accession>
<name>A0A2A2LG12_9BILA</name>
<gene>
    <name evidence="2" type="ORF">WR25_04527</name>
</gene>
<dbReference type="EMBL" id="LIAE01006806">
    <property type="protein sequence ID" value="PAV85109.1"/>
    <property type="molecule type" value="Genomic_DNA"/>
</dbReference>
<feature type="compositionally biased region" description="Basic and acidic residues" evidence="1">
    <location>
        <begin position="69"/>
        <end position="94"/>
    </location>
</feature>
<sequence>MVEIVAITATSTLLGKCFDIIKEENETASKERIQKINMEDKAKEREHQLKMMKEKCDSDLQMKKYDMESEKMKQDLERELQRMNDESEREKRQMQNEQLKIIGNETDKTNKMMLDMKKQSDAADQRAQKEDNEMYEKNRQEMLRMNEESRKEHERAMEAEKKTIARIEQETKDERERSEKEYKERQKHLEKRENEMKQLHQQQIDEMNEKYKEAEKRRDEHGDAMIAILDTECEKMMEIQEKQKESFEKIMQNSERNHKEKMAILNKQLENVQQTHDKIAEEYRVKRKYLENQKAALDELKQIIVKREIGFVSGLRKTVDDHIANSQFDSRMDENKRTADRTLCYITDIKRINVKLEIITNEEMKKAELDTLSFTLTALNKHAELARMTAAEDMLSIGANLVDQDIVPIAKEILKKTRDIHKLVAEKHNCIQAMDINDDRCKNMIEDIIKQEDELEGIFENMPNASNAITEGADMLYDVR</sequence>
<reference evidence="2 3" key="1">
    <citation type="journal article" date="2017" name="Curr. Biol.">
        <title>Genome architecture and evolution of a unichromosomal asexual nematode.</title>
        <authorList>
            <person name="Fradin H."/>
            <person name="Zegar C."/>
            <person name="Gutwein M."/>
            <person name="Lucas J."/>
            <person name="Kovtun M."/>
            <person name="Corcoran D."/>
            <person name="Baugh L.R."/>
            <person name="Kiontke K."/>
            <person name="Gunsalus K."/>
            <person name="Fitch D.H."/>
            <person name="Piano F."/>
        </authorList>
    </citation>
    <scope>NUCLEOTIDE SEQUENCE [LARGE SCALE GENOMIC DNA]</scope>
    <source>
        <strain evidence="2">PF1309</strain>
    </source>
</reference>
<proteinExistence type="predicted"/>
<dbReference type="STRING" id="2018661.A0A2A2LG12"/>
<evidence type="ECO:0000256" key="1">
    <source>
        <dbReference type="SAM" id="MobiDB-lite"/>
    </source>
</evidence>
<feature type="region of interest" description="Disordered" evidence="1">
    <location>
        <begin position="69"/>
        <end position="106"/>
    </location>
</feature>
<feature type="compositionally biased region" description="Basic and acidic residues" evidence="1">
    <location>
        <begin position="118"/>
        <end position="184"/>
    </location>
</feature>